<dbReference type="Gene3D" id="3.90.730.10">
    <property type="entry name" value="Ribonuclease T2-like"/>
    <property type="match status" value="1"/>
</dbReference>
<evidence type="ECO:0000256" key="1">
    <source>
        <dbReference type="ARBA" id="ARBA00007469"/>
    </source>
</evidence>
<dbReference type="AlphaFoldDB" id="A0AAV8X2K1"/>
<dbReference type="InterPro" id="IPR001568">
    <property type="entry name" value="RNase_T2-like"/>
</dbReference>
<organism evidence="3 4">
    <name type="scientific">Rhamnusium bicolor</name>
    <dbReference type="NCBI Taxonomy" id="1586634"/>
    <lineage>
        <taxon>Eukaryota</taxon>
        <taxon>Metazoa</taxon>
        <taxon>Ecdysozoa</taxon>
        <taxon>Arthropoda</taxon>
        <taxon>Hexapoda</taxon>
        <taxon>Insecta</taxon>
        <taxon>Pterygota</taxon>
        <taxon>Neoptera</taxon>
        <taxon>Endopterygota</taxon>
        <taxon>Coleoptera</taxon>
        <taxon>Polyphaga</taxon>
        <taxon>Cucujiformia</taxon>
        <taxon>Chrysomeloidea</taxon>
        <taxon>Cerambycidae</taxon>
        <taxon>Lepturinae</taxon>
        <taxon>Rhagiini</taxon>
        <taxon>Rhamnusium</taxon>
    </lineage>
</organism>
<evidence type="ECO:0000313" key="4">
    <source>
        <dbReference type="Proteomes" id="UP001162156"/>
    </source>
</evidence>
<evidence type="ECO:0000256" key="2">
    <source>
        <dbReference type="RuleBase" id="RU004328"/>
    </source>
</evidence>
<dbReference type="InterPro" id="IPR033130">
    <property type="entry name" value="RNase_T2_His_AS_2"/>
</dbReference>
<evidence type="ECO:0000313" key="3">
    <source>
        <dbReference type="EMBL" id="KAJ8932775.1"/>
    </source>
</evidence>
<gene>
    <name evidence="3" type="ORF">NQ314_014479</name>
</gene>
<dbReference type="Pfam" id="PF00445">
    <property type="entry name" value="Ribonuclease_T2"/>
    <property type="match status" value="1"/>
</dbReference>
<dbReference type="GO" id="GO:0005576">
    <property type="term" value="C:extracellular region"/>
    <property type="evidence" value="ECO:0007669"/>
    <property type="project" value="TreeGrafter"/>
</dbReference>
<dbReference type="GO" id="GO:0003723">
    <property type="term" value="F:RNA binding"/>
    <property type="evidence" value="ECO:0007669"/>
    <property type="project" value="InterPro"/>
</dbReference>
<dbReference type="PANTHER" id="PTHR11240">
    <property type="entry name" value="RIBONUCLEASE T2"/>
    <property type="match status" value="1"/>
</dbReference>
<sequence>MDGLNSHWTNIEANTKPNSFWKHEWDKHGTCASTLPQLDSIVNYFQQGLDWNEQYKLSNILEKGKIIPNSEGYTIEQIYNAVKTFTNKEPMIQCTVDRQTKDSMISEIRICFNKTLDVIDCDQSNPVNKNKYGIITNCNLKKPVMYFAEVPMNGISYEMDYVDDAFKQHFEEQMYYMSVYRLLKFLIWYTT</sequence>
<dbReference type="InterPro" id="IPR036430">
    <property type="entry name" value="RNase_T2-like_sf"/>
</dbReference>
<dbReference type="PROSITE" id="PS00531">
    <property type="entry name" value="RNASE_T2_2"/>
    <property type="match status" value="1"/>
</dbReference>
<name>A0AAV8X2K1_9CUCU</name>
<keyword evidence="4" id="KW-1185">Reference proteome</keyword>
<accession>A0AAV8X2K1</accession>
<comment type="caution">
    <text evidence="3">The sequence shown here is derived from an EMBL/GenBank/DDBJ whole genome shotgun (WGS) entry which is preliminary data.</text>
</comment>
<reference evidence="3" key="1">
    <citation type="journal article" date="2023" name="Insect Mol. Biol.">
        <title>Genome sequencing provides insights into the evolution of gene families encoding plant cell wall-degrading enzymes in longhorned beetles.</title>
        <authorList>
            <person name="Shin N.R."/>
            <person name="Okamura Y."/>
            <person name="Kirsch R."/>
            <person name="Pauchet Y."/>
        </authorList>
    </citation>
    <scope>NUCLEOTIDE SEQUENCE</scope>
    <source>
        <strain evidence="3">RBIC_L_NR</strain>
    </source>
</reference>
<dbReference type="Proteomes" id="UP001162156">
    <property type="component" value="Unassembled WGS sequence"/>
</dbReference>
<dbReference type="PANTHER" id="PTHR11240:SF22">
    <property type="entry name" value="RIBONUCLEASE T2"/>
    <property type="match status" value="1"/>
</dbReference>
<comment type="similarity">
    <text evidence="1 2">Belongs to the RNase T2 family.</text>
</comment>
<dbReference type="GO" id="GO:0006401">
    <property type="term" value="P:RNA catabolic process"/>
    <property type="evidence" value="ECO:0007669"/>
    <property type="project" value="TreeGrafter"/>
</dbReference>
<dbReference type="GO" id="GO:0033897">
    <property type="term" value="F:ribonuclease T2 activity"/>
    <property type="evidence" value="ECO:0007669"/>
    <property type="project" value="InterPro"/>
</dbReference>
<protein>
    <submittedName>
        <fullName evidence="3">Uncharacterized protein</fullName>
    </submittedName>
</protein>
<dbReference type="SUPFAM" id="SSF55895">
    <property type="entry name" value="Ribonuclease Rh-like"/>
    <property type="match status" value="1"/>
</dbReference>
<proteinExistence type="inferred from homology"/>
<dbReference type="EMBL" id="JANEYF010003969">
    <property type="protein sequence ID" value="KAJ8932775.1"/>
    <property type="molecule type" value="Genomic_DNA"/>
</dbReference>